<dbReference type="GO" id="GO:0071949">
    <property type="term" value="F:FAD binding"/>
    <property type="evidence" value="ECO:0007669"/>
    <property type="project" value="InterPro"/>
</dbReference>
<proteinExistence type="predicted"/>
<dbReference type="Proteomes" id="UP000019473">
    <property type="component" value="Unassembled WGS sequence"/>
</dbReference>
<dbReference type="Pfam" id="PF01494">
    <property type="entry name" value="FAD_binding_3"/>
    <property type="match status" value="1"/>
</dbReference>
<keyword evidence="7" id="KW-1185">Reference proteome</keyword>
<sequence>MSSIRIAIIGGGPAGLTLARLLQINNISCTVFELDTEAFSRDQGGTVDLHARGGQLALKHAGLTDEFKKYARPEGEVMKLVKFDGRVVFDENMEGNARPEQYADRPEIDRMNLQQLLLQSLKPGTVVWAKKLQFVENSSTDPGRYNLQFEDSREEGFDLVVGADGAWSKVRSYLTDQQPYYSGVTAIELWATHFNKKHQWLSDFVGAGSCFMFAEGRAIQCQKLGNNSIRVYAGVRQPESWLEDCGIDWSEPDTARKELVEQYYADCGDDLKGALLDANDKLVPRKMWMLPVGYRWKSDAGVTLIGDAAHLMTPYAGVGVNLAMVDSLDLATAIIGCDGDGAKIPGAIRAFEDKMLTRAEQFAKRTYKGLIGHFSADGCEEMLERLKGR</sequence>
<keyword evidence="1" id="KW-0285">Flavoprotein</keyword>
<dbReference type="RefSeq" id="XP_007756075.1">
    <property type="nucleotide sequence ID" value="XM_007757885.1"/>
</dbReference>
<dbReference type="SUPFAM" id="SSF51905">
    <property type="entry name" value="FAD/NAD(P)-binding domain"/>
    <property type="match status" value="1"/>
</dbReference>
<gene>
    <name evidence="6" type="ORF">A1O7_03868</name>
</gene>
<evidence type="ECO:0000256" key="4">
    <source>
        <dbReference type="ARBA" id="ARBA00023033"/>
    </source>
</evidence>
<accession>W9VVC0</accession>
<evidence type="ECO:0000256" key="3">
    <source>
        <dbReference type="ARBA" id="ARBA00023002"/>
    </source>
</evidence>
<dbReference type="InterPro" id="IPR036188">
    <property type="entry name" value="FAD/NAD-bd_sf"/>
</dbReference>
<dbReference type="GeneID" id="19178460"/>
<evidence type="ECO:0000256" key="2">
    <source>
        <dbReference type="ARBA" id="ARBA00022827"/>
    </source>
</evidence>
<dbReference type="AlphaFoldDB" id="W9VVC0"/>
<keyword evidence="4" id="KW-0503">Monooxygenase</keyword>
<dbReference type="InterPro" id="IPR002938">
    <property type="entry name" value="FAD-bd"/>
</dbReference>
<dbReference type="VEuPathDB" id="FungiDB:A1O7_03868"/>
<feature type="domain" description="FAD-binding" evidence="5">
    <location>
        <begin position="5"/>
        <end position="335"/>
    </location>
</feature>
<dbReference type="HOGENOM" id="CLU_009665_4_0_1"/>
<dbReference type="OrthoDB" id="655030at2759"/>
<keyword evidence="2" id="KW-0274">FAD</keyword>
<name>W9VVC0_9EURO</name>
<dbReference type="EMBL" id="AMGW01000003">
    <property type="protein sequence ID" value="EXJ59722.1"/>
    <property type="molecule type" value="Genomic_DNA"/>
</dbReference>
<dbReference type="PANTHER" id="PTHR46972:SF1">
    <property type="entry name" value="FAD DEPENDENT OXIDOREDUCTASE DOMAIN-CONTAINING PROTEIN"/>
    <property type="match status" value="1"/>
</dbReference>
<comment type="caution">
    <text evidence="6">The sequence shown here is derived from an EMBL/GenBank/DDBJ whole genome shotgun (WGS) entry which is preliminary data.</text>
</comment>
<keyword evidence="3" id="KW-0560">Oxidoreductase</keyword>
<evidence type="ECO:0000259" key="5">
    <source>
        <dbReference type="Pfam" id="PF01494"/>
    </source>
</evidence>
<dbReference type="PANTHER" id="PTHR46972">
    <property type="entry name" value="MONOOXYGENASE ASQM-RELATED"/>
    <property type="match status" value="1"/>
</dbReference>
<protein>
    <recommendedName>
        <fullName evidence="5">FAD-binding domain-containing protein</fullName>
    </recommendedName>
</protein>
<evidence type="ECO:0000256" key="1">
    <source>
        <dbReference type="ARBA" id="ARBA00022630"/>
    </source>
</evidence>
<reference evidence="6 7" key="1">
    <citation type="submission" date="2013-03" db="EMBL/GenBank/DDBJ databases">
        <title>The Genome Sequence of Cladophialophora yegresii CBS 114405.</title>
        <authorList>
            <consortium name="The Broad Institute Genomics Platform"/>
            <person name="Cuomo C."/>
            <person name="de Hoog S."/>
            <person name="Gorbushina A."/>
            <person name="Walker B."/>
            <person name="Young S.K."/>
            <person name="Zeng Q."/>
            <person name="Gargeya S."/>
            <person name="Fitzgerald M."/>
            <person name="Haas B."/>
            <person name="Abouelleil A."/>
            <person name="Allen A.W."/>
            <person name="Alvarado L."/>
            <person name="Arachchi H.M."/>
            <person name="Berlin A.M."/>
            <person name="Chapman S.B."/>
            <person name="Gainer-Dewar J."/>
            <person name="Goldberg J."/>
            <person name="Griggs A."/>
            <person name="Gujja S."/>
            <person name="Hansen M."/>
            <person name="Howarth C."/>
            <person name="Imamovic A."/>
            <person name="Ireland A."/>
            <person name="Larimer J."/>
            <person name="McCowan C."/>
            <person name="Murphy C."/>
            <person name="Pearson M."/>
            <person name="Poon T.W."/>
            <person name="Priest M."/>
            <person name="Roberts A."/>
            <person name="Saif S."/>
            <person name="Shea T."/>
            <person name="Sisk P."/>
            <person name="Sykes S."/>
            <person name="Wortman J."/>
            <person name="Nusbaum C."/>
            <person name="Birren B."/>
        </authorList>
    </citation>
    <scope>NUCLEOTIDE SEQUENCE [LARGE SCALE GENOMIC DNA]</scope>
    <source>
        <strain evidence="6 7">CBS 114405</strain>
    </source>
</reference>
<evidence type="ECO:0000313" key="7">
    <source>
        <dbReference type="Proteomes" id="UP000019473"/>
    </source>
</evidence>
<organism evidence="6 7">
    <name type="scientific">Cladophialophora yegresii CBS 114405</name>
    <dbReference type="NCBI Taxonomy" id="1182544"/>
    <lineage>
        <taxon>Eukaryota</taxon>
        <taxon>Fungi</taxon>
        <taxon>Dikarya</taxon>
        <taxon>Ascomycota</taxon>
        <taxon>Pezizomycotina</taxon>
        <taxon>Eurotiomycetes</taxon>
        <taxon>Chaetothyriomycetidae</taxon>
        <taxon>Chaetothyriales</taxon>
        <taxon>Herpotrichiellaceae</taxon>
        <taxon>Cladophialophora</taxon>
    </lineage>
</organism>
<dbReference type="Gene3D" id="3.50.50.60">
    <property type="entry name" value="FAD/NAD(P)-binding domain"/>
    <property type="match status" value="1"/>
</dbReference>
<dbReference type="STRING" id="1182544.W9VVC0"/>
<evidence type="ECO:0000313" key="6">
    <source>
        <dbReference type="EMBL" id="EXJ59722.1"/>
    </source>
</evidence>
<dbReference type="eggNOG" id="KOG2614">
    <property type="taxonomic scope" value="Eukaryota"/>
</dbReference>
<dbReference type="PRINTS" id="PR00420">
    <property type="entry name" value="RNGMNOXGNASE"/>
</dbReference>
<dbReference type="GO" id="GO:0004497">
    <property type="term" value="F:monooxygenase activity"/>
    <property type="evidence" value="ECO:0007669"/>
    <property type="project" value="UniProtKB-KW"/>
</dbReference>